<name>A0AA35TCT4_GEOBA</name>
<evidence type="ECO:0000256" key="1">
    <source>
        <dbReference type="SAM" id="MobiDB-lite"/>
    </source>
</evidence>
<dbReference type="AlphaFoldDB" id="A0AA35TCT4"/>
<dbReference type="EMBL" id="CASHTH010003468">
    <property type="protein sequence ID" value="CAI8045409.1"/>
    <property type="molecule type" value="Genomic_DNA"/>
</dbReference>
<proteinExistence type="predicted"/>
<feature type="compositionally biased region" description="Polar residues" evidence="1">
    <location>
        <begin position="1"/>
        <end position="13"/>
    </location>
</feature>
<comment type="caution">
    <text evidence="2">The sequence shown here is derived from an EMBL/GenBank/DDBJ whole genome shotgun (WGS) entry which is preliminary data.</text>
</comment>
<accession>A0AA35TCT4</accession>
<reference evidence="2" key="1">
    <citation type="submission" date="2023-03" db="EMBL/GenBank/DDBJ databases">
        <authorList>
            <person name="Steffen K."/>
            <person name="Cardenas P."/>
        </authorList>
    </citation>
    <scope>NUCLEOTIDE SEQUENCE</scope>
</reference>
<sequence>MAMASRPTTNHSIVETLPPPLHMQLRSRDRPIVSGSSFPLMITWPNGYYVGS</sequence>
<organism evidence="2 3">
    <name type="scientific">Geodia barretti</name>
    <name type="common">Barrett's horny sponge</name>
    <dbReference type="NCBI Taxonomy" id="519541"/>
    <lineage>
        <taxon>Eukaryota</taxon>
        <taxon>Metazoa</taxon>
        <taxon>Porifera</taxon>
        <taxon>Demospongiae</taxon>
        <taxon>Heteroscleromorpha</taxon>
        <taxon>Tetractinellida</taxon>
        <taxon>Astrophorina</taxon>
        <taxon>Geodiidae</taxon>
        <taxon>Geodia</taxon>
    </lineage>
</organism>
<feature type="region of interest" description="Disordered" evidence="1">
    <location>
        <begin position="1"/>
        <end position="21"/>
    </location>
</feature>
<gene>
    <name evidence="2" type="ORF">GBAR_LOCUS25113</name>
</gene>
<keyword evidence="3" id="KW-1185">Reference proteome</keyword>
<protein>
    <submittedName>
        <fullName evidence="2">Uncharacterized protein</fullName>
    </submittedName>
</protein>
<dbReference type="Proteomes" id="UP001174909">
    <property type="component" value="Unassembled WGS sequence"/>
</dbReference>
<evidence type="ECO:0000313" key="2">
    <source>
        <dbReference type="EMBL" id="CAI8045409.1"/>
    </source>
</evidence>
<evidence type="ECO:0000313" key="3">
    <source>
        <dbReference type="Proteomes" id="UP001174909"/>
    </source>
</evidence>